<evidence type="ECO:0000313" key="2">
    <source>
        <dbReference type="Proteomes" id="UP000232003"/>
    </source>
</evidence>
<keyword evidence="2" id="KW-1185">Reference proteome</keyword>
<proteinExistence type="predicted"/>
<reference evidence="1 2" key="1">
    <citation type="submission" date="2017-11" db="EMBL/GenBank/DDBJ databases">
        <title>Complete genome of a free-living desiccation-tolerant cyanobacterium and its photosynthetic adaptation to extreme terrestrial habitat.</title>
        <authorList>
            <person name="Shang J."/>
        </authorList>
    </citation>
    <scope>NUCLEOTIDE SEQUENCE [LARGE SCALE GENOMIC DNA]</scope>
    <source>
        <strain evidence="1 2">CCNUN1</strain>
    </source>
</reference>
<evidence type="ECO:0000313" key="1">
    <source>
        <dbReference type="EMBL" id="AUB39507.1"/>
    </source>
</evidence>
<sequence length="38" mass="4639">MLHIIFKKLNFSVFLFHSHNEEMGKKLSDFVFKRNNKL</sequence>
<gene>
    <name evidence="1" type="ORF">COO91_05501</name>
</gene>
<dbReference type="EMBL" id="CP024785">
    <property type="protein sequence ID" value="AUB39507.1"/>
    <property type="molecule type" value="Genomic_DNA"/>
</dbReference>
<organism evidence="1 2">
    <name type="scientific">Nostoc flagelliforme CCNUN1</name>
    <dbReference type="NCBI Taxonomy" id="2038116"/>
    <lineage>
        <taxon>Bacteria</taxon>
        <taxon>Bacillati</taxon>
        <taxon>Cyanobacteriota</taxon>
        <taxon>Cyanophyceae</taxon>
        <taxon>Nostocales</taxon>
        <taxon>Nostocaceae</taxon>
        <taxon>Nostoc</taxon>
    </lineage>
</organism>
<dbReference type="KEGG" id="nfl:COO91_05501"/>
<name>A0A2K8SVN2_9NOSO</name>
<dbReference type="AlphaFoldDB" id="A0A2K8SVN2"/>
<protein>
    <submittedName>
        <fullName evidence="1">Uncharacterized protein</fullName>
    </submittedName>
</protein>
<dbReference type="Proteomes" id="UP000232003">
    <property type="component" value="Chromosome"/>
</dbReference>
<accession>A0A2K8SVN2</accession>